<dbReference type="InterPro" id="IPR036390">
    <property type="entry name" value="WH_DNA-bd_sf"/>
</dbReference>
<dbReference type="InterPro" id="IPR036388">
    <property type="entry name" value="WH-like_DNA-bd_sf"/>
</dbReference>
<accession>A0A495IIA0</accession>
<keyword evidence="3" id="KW-1185">Reference proteome</keyword>
<dbReference type="AlphaFoldDB" id="A0A495IIA0"/>
<reference evidence="2 3" key="1">
    <citation type="submission" date="2018-10" db="EMBL/GenBank/DDBJ databases">
        <title>Sequencing the genomes of 1000 actinobacteria strains.</title>
        <authorList>
            <person name="Klenk H.-P."/>
        </authorList>
    </citation>
    <scope>NUCLEOTIDE SEQUENCE [LARGE SCALE GENOMIC DNA]</scope>
    <source>
        <strain evidence="2 3">DSM 17894</strain>
    </source>
</reference>
<proteinExistence type="predicted"/>
<dbReference type="InterPro" id="IPR001845">
    <property type="entry name" value="HTH_ArsR_DNA-bd_dom"/>
</dbReference>
<dbReference type="SUPFAM" id="SSF46785">
    <property type="entry name" value="Winged helix' DNA-binding domain"/>
    <property type="match status" value="1"/>
</dbReference>
<gene>
    <name evidence="2" type="ORF">C8E83_2917</name>
</gene>
<dbReference type="EMBL" id="RBKS01000001">
    <property type="protein sequence ID" value="RKR75762.1"/>
    <property type="molecule type" value="Genomic_DNA"/>
</dbReference>
<dbReference type="InterPro" id="IPR011991">
    <property type="entry name" value="ArsR-like_HTH"/>
</dbReference>
<dbReference type="OrthoDB" id="9806976at2"/>
<evidence type="ECO:0000259" key="1">
    <source>
        <dbReference type="PROSITE" id="PS50987"/>
    </source>
</evidence>
<feature type="domain" description="HTH arsR-type" evidence="1">
    <location>
        <begin position="3"/>
        <end position="97"/>
    </location>
</feature>
<protein>
    <submittedName>
        <fullName evidence="2">ArsR family transcriptional regulator</fullName>
    </submittedName>
</protein>
<dbReference type="RefSeq" id="WP_121370523.1">
    <property type="nucleotide sequence ID" value="NZ_RBKS01000001.1"/>
</dbReference>
<evidence type="ECO:0000313" key="2">
    <source>
        <dbReference type="EMBL" id="RKR75762.1"/>
    </source>
</evidence>
<dbReference type="Proteomes" id="UP000280008">
    <property type="component" value="Unassembled WGS sequence"/>
</dbReference>
<organism evidence="2 3">
    <name type="scientific">Frondihabitans australicus</name>
    <dbReference type="NCBI Taxonomy" id="386892"/>
    <lineage>
        <taxon>Bacteria</taxon>
        <taxon>Bacillati</taxon>
        <taxon>Actinomycetota</taxon>
        <taxon>Actinomycetes</taxon>
        <taxon>Micrococcales</taxon>
        <taxon>Microbacteriaceae</taxon>
        <taxon>Frondihabitans</taxon>
    </lineage>
</organism>
<dbReference type="PANTHER" id="PTHR38600">
    <property type="entry name" value="TRANSCRIPTIONAL REGULATORY PROTEIN"/>
    <property type="match status" value="1"/>
</dbReference>
<dbReference type="CDD" id="cd00090">
    <property type="entry name" value="HTH_ARSR"/>
    <property type="match status" value="1"/>
</dbReference>
<dbReference type="PANTHER" id="PTHR38600:SF2">
    <property type="entry name" value="SLL0088 PROTEIN"/>
    <property type="match status" value="1"/>
</dbReference>
<sequence>MVVDRFDSDGLDRLFAALSDATRRDIVERVLVTEQSVSSLARRYDMSFAAIQKHVAVLERAALVRKQRRGREQIVRGDVDTIREAESVLERYRQLWVDRADRISDLLRDSRVAD</sequence>
<name>A0A495IIA0_9MICO</name>
<dbReference type="SMART" id="SM00418">
    <property type="entry name" value="HTH_ARSR"/>
    <property type="match status" value="1"/>
</dbReference>
<comment type="caution">
    <text evidence="2">The sequence shown here is derived from an EMBL/GenBank/DDBJ whole genome shotgun (WGS) entry which is preliminary data.</text>
</comment>
<dbReference type="GO" id="GO:0003700">
    <property type="term" value="F:DNA-binding transcription factor activity"/>
    <property type="evidence" value="ECO:0007669"/>
    <property type="project" value="InterPro"/>
</dbReference>
<evidence type="ECO:0000313" key="3">
    <source>
        <dbReference type="Proteomes" id="UP000280008"/>
    </source>
</evidence>
<dbReference type="PROSITE" id="PS50987">
    <property type="entry name" value="HTH_ARSR_2"/>
    <property type="match status" value="1"/>
</dbReference>
<dbReference type="Gene3D" id="1.10.10.10">
    <property type="entry name" value="Winged helix-like DNA-binding domain superfamily/Winged helix DNA-binding domain"/>
    <property type="match status" value="1"/>
</dbReference>